<evidence type="ECO:0000313" key="12">
    <source>
        <dbReference type="EMBL" id="UGS38746.1"/>
    </source>
</evidence>
<dbReference type="KEGG" id="sbae:DSM104329_05176"/>
<dbReference type="GO" id="GO:0071972">
    <property type="term" value="F:peptidoglycan L,D-transpeptidase activity"/>
    <property type="evidence" value="ECO:0007669"/>
    <property type="project" value="TreeGrafter"/>
</dbReference>
<evidence type="ECO:0000256" key="2">
    <source>
        <dbReference type="ARBA" id="ARBA00005992"/>
    </source>
</evidence>
<feature type="active site" description="Proton donor/acceptor" evidence="9">
    <location>
        <position position="239"/>
    </location>
</feature>
<feature type="domain" description="L,D-TPase catalytic" evidence="11">
    <location>
        <begin position="159"/>
        <end position="279"/>
    </location>
</feature>
<evidence type="ECO:0000256" key="5">
    <source>
        <dbReference type="ARBA" id="ARBA00022801"/>
    </source>
</evidence>
<sequence length="279" mass="28902">MGFAKLLSMGAAVLSAGLVSCPSPAVAATDAPPEQVQAQARGLTYHRLSDERERTASAIVLRRTVVRAEPSAAGPRAGVVGASTYLGSAESVLVLGRAAFRRTVTGAPEVAAPPGTPGTAGPTRTPSITAWSYVRFPGDGSPTGWVPTARLGPLTYTDTSLVIDLRRRQAILARAGRVVLRAPVAVGRARTPTPVGRTYVREILVPQLTTGAYGVLALGLAAYSETGTDWPGGGQVGIHGTNEPGLIGGRVTHGCVRLTNRDIARLGRFVTVGTPVEIR</sequence>
<name>A0A9E7C2S4_9ACTN</name>
<protein>
    <recommendedName>
        <fullName evidence="11">L,D-TPase catalytic domain-containing protein</fullName>
    </recommendedName>
</protein>
<dbReference type="Proteomes" id="UP001162834">
    <property type="component" value="Chromosome"/>
</dbReference>
<proteinExistence type="inferred from homology"/>
<evidence type="ECO:0000256" key="4">
    <source>
        <dbReference type="ARBA" id="ARBA00022679"/>
    </source>
</evidence>
<dbReference type="RefSeq" id="WP_259312762.1">
    <property type="nucleotide sequence ID" value="NZ_CP087164.1"/>
</dbReference>
<feature type="signal peptide" evidence="10">
    <location>
        <begin position="1"/>
        <end position="27"/>
    </location>
</feature>
<keyword evidence="6 9" id="KW-0133">Cell shape</keyword>
<evidence type="ECO:0000259" key="11">
    <source>
        <dbReference type="PROSITE" id="PS52029"/>
    </source>
</evidence>
<keyword evidence="13" id="KW-1185">Reference proteome</keyword>
<dbReference type="EMBL" id="CP087164">
    <property type="protein sequence ID" value="UGS38746.1"/>
    <property type="molecule type" value="Genomic_DNA"/>
</dbReference>
<evidence type="ECO:0000256" key="1">
    <source>
        <dbReference type="ARBA" id="ARBA00004752"/>
    </source>
</evidence>
<evidence type="ECO:0000313" key="13">
    <source>
        <dbReference type="Proteomes" id="UP001162834"/>
    </source>
</evidence>
<dbReference type="GO" id="GO:0005576">
    <property type="term" value="C:extracellular region"/>
    <property type="evidence" value="ECO:0007669"/>
    <property type="project" value="TreeGrafter"/>
</dbReference>
<keyword evidence="7 9" id="KW-0573">Peptidoglycan synthesis</keyword>
<evidence type="ECO:0000256" key="9">
    <source>
        <dbReference type="PROSITE-ProRule" id="PRU01373"/>
    </source>
</evidence>
<evidence type="ECO:0000256" key="6">
    <source>
        <dbReference type="ARBA" id="ARBA00022960"/>
    </source>
</evidence>
<dbReference type="GO" id="GO:0016757">
    <property type="term" value="F:glycosyltransferase activity"/>
    <property type="evidence" value="ECO:0007669"/>
    <property type="project" value="UniProtKB-KW"/>
</dbReference>
<reference evidence="12" key="1">
    <citation type="journal article" date="2022" name="Int. J. Syst. Evol. Microbiol.">
        <title>Pseudomonas aegrilactucae sp. nov. and Pseudomonas morbosilactucae sp. nov., pathogens causing bacterial rot of lettuce in Japan.</title>
        <authorList>
            <person name="Sawada H."/>
            <person name="Fujikawa T."/>
            <person name="Satou M."/>
        </authorList>
    </citation>
    <scope>NUCLEOTIDE SEQUENCE</scope>
    <source>
        <strain evidence="12">0166_1</strain>
    </source>
</reference>
<evidence type="ECO:0000256" key="3">
    <source>
        <dbReference type="ARBA" id="ARBA00022676"/>
    </source>
</evidence>
<comment type="similarity">
    <text evidence="2">Belongs to the YkuD family.</text>
</comment>
<keyword evidence="10" id="KW-0732">Signal</keyword>
<dbReference type="InterPro" id="IPR050979">
    <property type="entry name" value="LD-transpeptidase"/>
</dbReference>
<dbReference type="CDD" id="cd16913">
    <property type="entry name" value="YkuD_like"/>
    <property type="match status" value="1"/>
</dbReference>
<keyword evidence="8 9" id="KW-0961">Cell wall biogenesis/degradation</keyword>
<dbReference type="GO" id="GO:0071555">
    <property type="term" value="P:cell wall organization"/>
    <property type="evidence" value="ECO:0007669"/>
    <property type="project" value="UniProtKB-UniRule"/>
</dbReference>
<dbReference type="PROSITE" id="PS51257">
    <property type="entry name" value="PROKAR_LIPOPROTEIN"/>
    <property type="match status" value="1"/>
</dbReference>
<dbReference type="PANTHER" id="PTHR30582">
    <property type="entry name" value="L,D-TRANSPEPTIDASE"/>
    <property type="match status" value="1"/>
</dbReference>
<keyword evidence="5" id="KW-0378">Hydrolase</keyword>
<feature type="chain" id="PRO_5038594104" description="L,D-TPase catalytic domain-containing protein" evidence="10">
    <location>
        <begin position="28"/>
        <end position="279"/>
    </location>
</feature>
<dbReference type="GO" id="GO:0008360">
    <property type="term" value="P:regulation of cell shape"/>
    <property type="evidence" value="ECO:0007669"/>
    <property type="project" value="UniProtKB-UniRule"/>
</dbReference>
<evidence type="ECO:0000256" key="7">
    <source>
        <dbReference type="ARBA" id="ARBA00022984"/>
    </source>
</evidence>
<dbReference type="InterPro" id="IPR005490">
    <property type="entry name" value="LD_TPept_cat_dom"/>
</dbReference>
<dbReference type="PANTHER" id="PTHR30582:SF24">
    <property type="entry name" value="L,D-TRANSPEPTIDASE ERFK_SRFK-RELATED"/>
    <property type="match status" value="1"/>
</dbReference>
<keyword evidence="4" id="KW-0808">Transferase</keyword>
<dbReference type="GO" id="GO:0018104">
    <property type="term" value="P:peptidoglycan-protein cross-linking"/>
    <property type="evidence" value="ECO:0007669"/>
    <property type="project" value="TreeGrafter"/>
</dbReference>
<dbReference type="AlphaFoldDB" id="A0A9E7C2S4"/>
<comment type="pathway">
    <text evidence="1 9">Cell wall biogenesis; peptidoglycan biosynthesis.</text>
</comment>
<organism evidence="12 13">
    <name type="scientific">Capillimicrobium parvum</name>
    <dbReference type="NCBI Taxonomy" id="2884022"/>
    <lineage>
        <taxon>Bacteria</taxon>
        <taxon>Bacillati</taxon>
        <taxon>Actinomycetota</taxon>
        <taxon>Thermoleophilia</taxon>
        <taxon>Solirubrobacterales</taxon>
        <taxon>Capillimicrobiaceae</taxon>
        <taxon>Capillimicrobium</taxon>
    </lineage>
</organism>
<accession>A0A9E7C2S4</accession>
<dbReference type="SUPFAM" id="SSF141523">
    <property type="entry name" value="L,D-transpeptidase catalytic domain-like"/>
    <property type="match status" value="1"/>
</dbReference>
<dbReference type="Gene3D" id="2.40.440.10">
    <property type="entry name" value="L,D-transpeptidase catalytic domain-like"/>
    <property type="match status" value="1"/>
</dbReference>
<feature type="active site" description="Nucleophile" evidence="9">
    <location>
        <position position="255"/>
    </location>
</feature>
<dbReference type="Pfam" id="PF03734">
    <property type="entry name" value="YkuD"/>
    <property type="match status" value="1"/>
</dbReference>
<evidence type="ECO:0000256" key="10">
    <source>
        <dbReference type="SAM" id="SignalP"/>
    </source>
</evidence>
<evidence type="ECO:0000256" key="8">
    <source>
        <dbReference type="ARBA" id="ARBA00023316"/>
    </source>
</evidence>
<keyword evidence="3" id="KW-0328">Glycosyltransferase</keyword>
<dbReference type="InterPro" id="IPR038063">
    <property type="entry name" value="Transpep_catalytic_dom"/>
</dbReference>
<dbReference type="PROSITE" id="PS52029">
    <property type="entry name" value="LD_TPASE"/>
    <property type="match status" value="1"/>
</dbReference>
<gene>
    <name evidence="12" type="ORF">DSM104329_05176</name>
</gene>